<keyword evidence="2" id="KW-1185">Reference proteome</keyword>
<dbReference type="PANTHER" id="PTHR35180:SF6">
    <property type="entry name" value="PROTEIN CBG21798"/>
    <property type="match status" value="1"/>
</dbReference>
<sequence length="235" mass="25496">MPCRLFLPPSPVFLVAFLLVTTSLPSIDGRVVVGEEETREHDGKREKRELVAAAVVGVASVIAGLIGTSVQDLLSDPNGIQPPSGGGCLWIGRAPLCNAGCPAEYELIRKHNGRCHDRWFADTCLPDPSFGEPCTTVLGPAFKKRLCCKRDAADCTWGGLWKDTNNAIMDCRYNSTKSPCGHLSCSVNHKKHIASIIGGDNCNQLAMRGHLGRAICGYIAWDDGSRWYKTTRVGK</sequence>
<evidence type="ECO:0000313" key="2">
    <source>
        <dbReference type="Proteomes" id="UP000887566"/>
    </source>
</evidence>
<reference evidence="3" key="1">
    <citation type="submission" date="2022-11" db="UniProtKB">
        <authorList>
            <consortium name="WormBaseParasite"/>
        </authorList>
    </citation>
    <scope>IDENTIFICATION</scope>
</reference>
<name>A0A914UH43_9BILA</name>
<dbReference type="AlphaFoldDB" id="A0A914UH43"/>
<keyword evidence="1" id="KW-1133">Transmembrane helix</keyword>
<proteinExistence type="predicted"/>
<feature type="transmembrane region" description="Helical" evidence="1">
    <location>
        <begin position="12"/>
        <end position="29"/>
    </location>
</feature>
<keyword evidence="1" id="KW-0812">Transmembrane</keyword>
<dbReference type="Proteomes" id="UP000887566">
    <property type="component" value="Unplaced"/>
</dbReference>
<dbReference type="WBParaSite" id="PSAMB.scaffold1001size37369.g10232.t1">
    <property type="protein sequence ID" value="PSAMB.scaffold1001size37369.g10232.t1"/>
    <property type="gene ID" value="PSAMB.scaffold1001size37369.g10232"/>
</dbReference>
<dbReference type="PANTHER" id="PTHR35180">
    <property type="entry name" value="PROTEIN CBG06219"/>
    <property type="match status" value="1"/>
</dbReference>
<accession>A0A914UH43</accession>
<feature type="transmembrane region" description="Helical" evidence="1">
    <location>
        <begin position="50"/>
        <end position="70"/>
    </location>
</feature>
<evidence type="ECO:0000313" key="3">
    <source>
        <dbReference type="WBParaSite" id="PSAMB.scaffold1001size37369.g10232.t1"/>
    </source>
</evidence>
<organism evidence="2 3">
    <name type="scientific">Plectus sambesii</name>
    <dbReference type="NCBI Taxonomy" id="2011161"/>
    <lineage>
        <taxon>Eukaryota</taxon>
        <taxon>Metazoa</taxon>
        <taxon>Ecdysozoa</taxon>
        <taxon>Nematoda</taxon>
        <taxon>Chromadorea</taxon>
        <taxon>Plectida</taxon>
        <taxon>Plectina</taxon>
        <taxon>Plectoidea</taxon>
        <taxon>Plectidae</taxon>
        <taxon>Plectus</taxon>
    </lineage>
</organism>
<evidence type="ECO:0000256" key="1">
    <source>
        <dbReference type="SAM" id="Phobius"/>
    </source>
</evidence>
<protein>
    <submittedName>
        <fullName evidence="3">Uncharacterized protein</fullName>
    </submittedName>
</protein>
<keyword evidence="1" id="KW-0472">Membrane</keyword>